<comment type="similarity">
    <text evidence="4 5">Belongs to the RNA methyltransferase RlmH family.</text>
</comment>
<evidence type="ECO:0000256" key="4">
    <source>
        <dbReference type="ARBA" id="ARBA00038303"/>
    </source>
</evidence>
<keyword evidence="3 5" id="KW-0949">S-adenosyl-L-methionine</keyword>
<evidence type="ECO:0000256" key="3">
    <source>
        <dbReference type="ARBA" id="ARBA00022691"/>
    </source>
</evidence>
<sequence length="156" mass="16427">MRLTIAAVGRLKGGPEGELVADYAARAGAAGRALGLGPVQVAEVDERKARDAEAQGARLLSMIPEGAAAVALDERGKLLDSPGLARLIADFRDAGRGETVFLIGGADGHTEALRSRADRLLSFGPMVWPHMLARAMLAEQLYRAVTILAGSPYHRS</sequence>
<dbReference type="RefSeq" id="WP_285671273.1">
    <property type="nucleotide sequence ID" value="NZ_BSYI01000011.1"/>
</dbReference>
<comment type="caution">
    <text evidence="6">The sequence shown here is derived from an EMBL/GenBank/DDBJ whole genome shotgun (WGS) entry which is preliminary data.</text>
</comment>
<keyword evidence="7" id="KW-1185">Reference proteome</keyword>
<evidence type="ECO:0000256" key="5">
    <source>
        <dbReference type="HAMAP-Rule" id="MF_00658"/>
    </source>
</evidence>
<dbReference type="HAMAP" id="MF_00658">
    <property type="entry name" value="23SrRNA_methyltr_H"/>
    <property type="match status" value="1"/>
</dbReference>
<dbReference type="Gene3D" id="3.40.1280.10">
    <property type="match status" value="1"/>
</dbReference>
<dbReference type="SUPFAM" id="SSF75217">
    <property type="entry name" value="alpha/beta knot"/>
    <property type="match status" value="1"/>
</dbReference>
<dbReference type="InterPro" id="IPR029028">
    <property type="entry name" value="Alpha/beta_knot_MTases"/>
</dbReference>
<keyword evidence="5" id="KW-0963">Cytoplasm</keyword>
<proteinExistence type="inferred from homology"/>
<gene>
    <name evidence="5 6" type="primary">rlmH</name>
    <name evidence="6" type="ORF">LNKW23_17050</name>
</gene>
<name>A0ABQ6LLG1_9RHOB</name>
<comment type="catalytic activity">
    <reaction evidence="5">
        <text>pseudouridine(1915) in 23S rRNA + S-adenosyl-L-methionine = N(3)-methylpseudouridine(1915) in 23S rRNA + S-adenosyl-L-homocysteine + H(+)</text>
        <dbReference type="Rhea" id="RHEA:42752"/>
        <dbReference type="Rhea" id="RHEA-COMP:10221"/>
        <dbReference type="Rhea" id="RHEA-COMP:10222"/>
        <dbReference type="ChEBI" id="CHEBI:15378"/>
        <dbReference type="ChEBI" id="CHEBI:57856"/>
        <dbReference type="ChEBI" id="CHEBI:59789"/>
        <dbReference type="ChEBI" id="CHEBI:65314"/>
        <dbReference type="ChEBI" id="CHEBI:74486"/>
        <dbReference type="EC" id="2.1.1.177"/>
    </reaction>
</comment>
<organism evidence="6 7">
    <name type="scientific">Paralimibaculum aggregatum</name>
    <dbReference type="NCBI Taxonomy" id="3036245"/>
    <lineage>
        <taxon>Bacteria</taxon>
        <taxon>Pseudomonadati</taxon>
        <taxon>Pseudomonadota</taxon>
        <taxon>Alphaproteobacteria</taxon>
        <taxon>Rhodobacterales</taxon>
        <taxon>Paracoccaceae</taxon>
        <taxon>Paralimibaculum</taxon>
    </lineage>
</organism>
<evidence type="ECO:0000256" key="1">
    <source>
        <dbReference type="ARBA" id="ARBA00022603"/>
    </source>
</evidence>
<feature type="binding site" evidence="5">
    <location>
        <begin position="123"/>
        <end position="128"/>
    </location>
    <ligand>
        <name>S-adenosyl-L-methionine</name>
        <dbReference type="ChEBI" id="CHEBI:59789"/>
    </ligand>
</feature>
<comment type="subcellular location">
    <subcellularLocation>
        <location evidence="5">Cytoplasm</location>
    </subcellularLocation>
</comment>
<dbReference type="Pfam" id="PF02590">
    <property type="entry name" value="SPOUT_MTase"/>
    <property type="match status" value="1"/>
</dbReference>
<dbReference type="InterPro" id="IPR029026">
    <property type="entry name" value="tRNA_m1G_MTases_N"/>
</dbReference>
<feature type="binding site" evidence="5">
    <location>
        <position position="104"/>
    </location>
    <ligand>
        <name>S-adenosyl-L-methionine</name>
        <dbReference type="ChEBI" id="CHEBI:59789"/>
    </ligand>
</feature>
<evidence type="ECO:0000313" key="6">
    <source>
        <dbReference type="EMBL" id="GMG82492.1"/>
    </source>
</evidence>
<protein>
    <recommendedName>
        <fullName evidence="5">Ribosomal RNA large subunit methyltransferase H</fullName>
        <ecNumber evidence="5">2.1.1.177</ecNumber>
    </recommendedName>
    <alternativeName>
        <fullName evidence="5">23S rRNA (pseudouridine1915-N3)-methyltransferase</fullName>
    </alternativeName>
    <alternativeName>
        <fullName evidence="5">23S rRNA m3Psi1915 methyltransferase</fullName>
    </alternativeName>
    <alternativeName>
        <fullName evidence="5">rRNA (pseudouridine-N3-)-methyltransferase RlmH</fullName>
    </alternativeName>
</protein>
<evidence type="ECO:0000256" key="2">
    <source>
        <dbReference type="ARBA" id="ARBA00022679"/>
    </source>
</evidence>
<dbReference type="EC" id="2.1.1.177" evidence="5"/>
<feature type="binding site" evidence="5">
    <location>
        <position position="72"/>
    </location>
    <ligand>
        <name>S-adenosyl-L-methionine</name>
        <dbReference type="ChEBI" id="CHEBI:59789"/>
    </ligand>
</feature>
<dbReference type="InterPro" id="IPR003742">
    <property type="entry name" value="RlmH-like"/>
</dbReference>
<comment type="function">
    <text evidence="5">Specifically methylates the pseudouridine at position 1915 (m3Psi1915) in 23S rRNA.</text>
</comment>
<dbReference type="PIRSF" id="PIRSF004505">
    <property type="entry name" value="MT_bac"/>
    <property type="match status" value="1"/>
</dbReference>
<dbReference type="PANTHER" id="PTHR33603:SF1">
    <property type="entry name" value="RIBOSOMAL RNA LARGE SUBUNIT METHYLTRANSFERASE H"/>
    <property type="match status" value="1"/>
</dbReference>
<dbReference type="NCBIfam" id="NF000989">
    <property type="entry name" value="PRK00103.2-3"/>
    <property type="match status" value="1"/>
</dbReference>
<dbReference type="Proteomes" id="UP001239909">
    <property type="component" value="Unassembled WGS sequence"/>
</dbReference>
<keyword evidence="5" id="KW-0698">rRNA processing</keyword>
<dbReference type="EMBL" id="BSYI01000011">
    <property type="protein sequence ID" value="GMG82492.1"/>
    <property type="molecule type" value="Genomic_DNA"/>
</dbReference>
<dbReference type="PANTHER" id="PTHR33603">
    <property type="entry name" value="METHYLTRANSFERASE"/>
    <property type="match status" value="1"/>
</dbReference>
<evidence type="ECO:0000313" key="7">
    <source>
        <dbReference type="Proteomes" id="UP001239909"/>
    </source>
</evidence>
<keyword evidence="2 5" id="KW-0808">Transferase</keyword>
<comment type="subunit">
    <text evidence="5">Homodimer.</text>
</comment>
<dbReference type="NCBIfam" id="NF000988">
    <property type="entry name" value="PRK00103.2-2"/>
    <property type="match status" value="1"/>
</dbReference>
<keyword evidence="1 5" id="KW-0489">Methyltransferase</keyword>
<dbReference type="CDD" id="cd18081">
    <property type="entry name" value="RlmH-like"/>
    <property type="match status" value="1"/>
</dbReference>
<reference evidence="6 7" key="1">
    <citation type="submission" date="2023-04" db="EMBL/GenBank/DDBJ databases">
        <title>Marinoamorphus aggregata gen. nov., sp. Nov., isolate from tissue of brittle star Ophioplocus japonicus.</title>
        <authorList>
            <person name="Kawano K."/>
            <person name="Sawayama S."/>
            <person name="Nakagawa S."/>
        </authorList>
    </citation>
    <scope>NUCLEOTIDE SEQUENCE [LARGE SCALE GENOMIC DNA]</scope>
    <source>
        <strain evidence="6 7">NKW23</strain>
    </source>
</reference>
<accession>A0ABQ6LLG1</accession>